<dbReference type="Proteomes" id="UP000005615">
    <property type="component" value="Unassembled WGS sequence"/>
</dbReference>
<dbReference type="RefSeq" id="WP_009576269.1">
    <property type="nucleotide sequence ID" value="NZ_AEIG01000062.1"/>
</dbReference>
<dbReference type="eggNOG" id="COG2010">
    <property type="taxonomic scope" value="Bacteria"/>
</dbReference>
<dbReference type="GO" id="GO:0020037">
    <property type="term" value="F:heme binding"/>
    <property type="evidence" value="ECO:0007669"/>
    <property type="project" value="InterPro"/>
</dbReference>
<dbReference type="GO" id="GO:0009055">
    <property type="term" value="F:electron transfer activity"/>
    <property type="evidence" value="ECO:0007669"/>
    <property type="project" value="InterPro"/>
</dbReference>
<protein>
    <submittedName>
        <fullName evidence="1">Sulfur oxidation protein SoxX</fullName>
    </submittedName>
</protein>
<dbReference type="InterPro" id="IPR036909">
    <property type="entry name" value="Cyt_c-like_dom_sf"/>
</dbReference>
<gene>
    <name evidence="1" type="ORF">IMCC3088_2094</name>
</gene>
<dbReference type="AlphaFoldDB" id="F3L3A2"/>
<comment type="caution">
    <text evidence="1">The sequence shown here is derived from an EMBL/GenBank/DDBJ whole genome shotgun (WGS) entry which is preliminary data.</text>
</comment>
<accession>F3L3A2</accession>
<dbReference type="PROSITE" id="PS51007">
    <property type="entry name" value="CYTC"/>
    <property type="match status" value="1"/>
</dbReference>
<dbReference type="InterPro" id="IPR030999">
    <property type="entry name" value="Thiosulf_SoxX"/>
</dbReference>
<dbReference type="Pfam" id="PF00034">
    <property type="entry name" value="Cytochrom_C"/>
    <property type="match status" value="1"/>
</dbReference>
<organism evidence="1 2">
    <name type="scientific">Aequoribacter fuscus</name>
    <dbReference type="NCBI Taxonomy" id="2518989"/>
    <lineage>
        <taxon>Bacteria</taxon>
        <taxon>Pseudomonadati</taxon>
        <taxon>Pseudomonadota</taxon>
        <taxon>Gammaproteobacteria</taxon>
        <taxon>Cellvibrionales</taxon>
        <taxon>Halieaceae</taxon>
        <taxon>Aequoribacter</taxon>
    </lineage>
</organism>
<sequence length="117" mass="12865">MPKLKLMVTAALLLGCANLSASDLSLEERIAKGYGLAADRNAGNCFSCHMAEGAEQPGNSGPALIMMQLRYPDREQLKAQIADPRVRNPNTNMPPYGAHHILTDQELEWMVDYVHSL</sequence>
<dbReference type="SUPFAM" id="SSF46626">
    <property type="entry name" value="Cytochrome c"/>
    <property type="match status" value="1"/>
</dbReference>
<keyword evidence="2" id="KW-1185">Reference proteome</keyword>
<dbReference type="EMBL" id="AEIG01000062">
    <property type="protein sequence ID" value="EGG29174.1"/>
    <property type="molecule type" value="Genomic_DNA"/>
</dbReference>
<dbReference type="Gene3D" id="1.10.760.10">
    <property type="entry name" value="Cytochrome c-like domain"/>
    <property type="match status" value="1"/>
</dbReference>
<dbReference type="InterPro" id="IPR009056">
    <property type="entry name" value="Cyt_c-like_dom"/>
</dbReference>
<evidence type="ECO:0000313" key="1">
    <source>
        <dbReference type="EMBL" id="EGG29174.1"/>
    </source>
</evidence>
<evidence type="ECO:0000313" key="2">
    <source>
        <dbReference type="Proteomes" id="UP000005615"/>
    </source>
</evidence>
<dbReference type="STRING" id="2518989.IMCC3088_2094"/>
<dbReference type="PROSITE" id="PS51257">
    <property type="entry name" value="PROKAR_LIPOPROTEIN"/>
    <property type="match status" value="1"/>
</dbReference>
<reference evidence="1 2" key="1">
    <citation type="journal article" date="2011" name="J. Bacteriol.">
        <title>Genome sequence of strain IMCC3088, a proteorhodopsin-containing marine bacterium belonging to the OM60/NOR5 clade.</title>
        <authorList>
            <person name="Jang Y."/>
            <person name="Oh H.M."/>
            <person name="Kang I."/>
            <person name="Lee K."/>
            <person name="Yang S.J."/>
            <person name="Cho J.C."/>
        </authorList>
    </citation>
    <scope>NUCLEOTIDE SEQUENCE [LARGE SCALE GENOMIC DNA]</scope>
    <source>
        <strain evidence="1 2">IMCC3088</strain>
    </source>
</reference>
<dbReference type="OrthoDB" id="9808312at2"/>
<proteinExistence type="predicted"/>
<name>F3L3A2_9GAMM</name>
<dbReference type="NCBIfam" id="TIGR04485">
    <property type="entry name" value="thiosulf_SoxX"/>
    <property type="match status" value="1"/>
</dbReference>